<dbReference type="Pfam" id="PF18912">
    <property type="entry name" value="DZR_2"/>
    <property type="match status" value="1"/>
</dbReference>
<dbReference type="SUPFAM" id="SSF53271">
    <property type="entry name" value="PRTase-like"/>
    <property type="match status" value="1"/>
</dbReference>
<dbReference type="Gene3D" id="3.40.50.2020">
    <property type="match status" value="1"/>
</dbReference>
<organism evidence="6 7">
    <name type="scientific">Azospirillum endophyticum</name>
    <dbReference type="NCBI Taxonomy" id="2800326"/>
    <lineage>
        <taxon>Bacteria</taxon>
        <taxon>Pseudomonadati</taxon>
        <taxon>Pseudomonadota</taxon>
        <taxon>Alphaproteobacteria</taxon>
        <taxon>Rhodospirillales</taxon>
        <taxon>Azospirillaceae</taxon>
        <taxon>Azospirillum</taxon>
    </lineage>
</organism>
<dbReference type="Pfam" id="PF00156">
    <property type="entry name" value="Pribosyltran"/>
    <property type="match status" value="1"/>
</dbReference>
<dbReference type="InterPro" id="IPR000836">
    <property type="entry name" value="PRTase_dom"/>
</dbReference>
<reference evidence="7" key="1">
    <citation type="submission" date="2021-01" db="EMBL/GenBank/DDBJ databases">
        <title>Genome public.</title>
        <authorList>
            <person name="Liu C."/>
            <person name="Sun Q."/>
        </authorList>
    </citation>
    <scope>NUCLEOTIDE SEQUENCE [LARGE SCALE GENOMIC DNA]</scope>
    <source>
        <strain evidence="7">YIM B02556</strain>
    </source>
</reference>
<feature type="chain" id="PRO_5045912580" evidence="3">
    <location>
        <begin position="22"/>
        <end position="259"/>
    </location>
</feature>
<sequence length="259" mass="27746">MQAPAPLVTSLAGLGRAAAGAATLLLDALLPPRCLCCGEAVDRQGGLCAACWTKLTFIAPPLCACCGVPFEYEAQQGALCGACIAAPPRFARARAVLVYDDGSRPLVLGFKHGDRIHAAKSYGIWLARAGKELLEDADRLLPVPLHRARLFRRRYNQAALLAQALSRHSGIPTTPDLLQRWRSTPTQGGLDRQGRQRNVKGAFRLRPGQAAADQVTGRRLVLVDDVMTTGATLAECARVLLRAGAARVDVLTLARVVQR</sequence>
<comment type="similarity">
    <text evidence="1">Belongs to the ComF/GntX family.</text>
</comment>
<dbReference type="InterPro" id="IPR044005">
    <property type="entry name" value="DZR_2"/>
</dbReference>
<evidence type="ECO:0000256" key="2">
    <source>
        <dbReference type="SAM" id="MobiDB-lite"/>
    </source>
</evidence>
<feature type="region of interest" description="Disordered" evidence="2">
    <location>
        <begin position="175"/>
        <end position="198"/>
    </location>
</feature>
<dbReference type="EMBL" id="JAENHM010000021">
    <property type="protein sequence ID" value="MBK1836944.1"/>
    <property type="molecule type" value="Genomic_DNA"/>
</dbReference>
<evidence type="ECO:0000313" key="6">
    <source>
        <dbReference type="EMBL" id="MBK1836944.1"/>
    </source>
</evidence>
<dbReference type="PANTHER" id="PTHR47505:SF1">
    <property type="entry name" value="DNA UTILIZATION PROTEIN YHGH"/>
    <property type="match status" value="1"/>
</dbReference>
<dbReference type="Proteomes" id="UP000652760">
    <property type="component" value="Unassembled WGS sequence"/>
</dbReference>
<evidence type="ECO:0000313" key="7">
    <source>
        <dbReference type="Proteomes" id="UP000652760"/>
    </source>
</evidence>
<protein>
    <submittedName>
        <fullName evidence="6">ComF family protein</fullName>
    </submittedName>
</protein>
<dbReference type="InterPro" id="IPR029057">
    <property type="entry name" value="PRTase-like"/>
</dbReference>
<name>A0ABS1F0Q0_9PROT</name>
<proteinExistence type="inferred from homology"/>
<gene>
    <name evidence="6" type="ORF">JHL17_05920</name>
</gene>
<feature type="domain" description="Phosphoribosyltransferase" evidence="4">
    <location>
        <begin position="158"/>
        <end position="255"/>
    </location>
</feature>
<evidence type="ECO:0000259" key="5">
    <source>
        <dbReference type="Pfam" id="PF18912"/>
    </source>
</evidence>
<keyword evidence="7" id="KW-1185">Reference proteome</keyword>
<evidence type="ECO:0000256" key="1">
    <source>
        <dbReference type="ARBA" id="ARBA00008007"/>
    </source>
</evidence>
<accession>A0ABS1F0Q0</accession>
<dbReference type="PANTHER" id="PTHR47505">
    <property type="entry name" value="DNA UTILIZATION PROTEIN YHGH"/>
    <property type="match status" value="1"/>
</dbReference>
<evidence type="ECO:0000256" key="3">
    <source>
        <dbReference type="SAM" id="SignalP"/>
    </source>
</evidence>
<comment type="caution">
    <text evidence="6">The sequence shown here is derived from an EMBL/GenBank/DDBJ whole genome shotgun (WGS) entry which is preliminary data.</text>
</comment>
<keyword evidence="3" id="KW-0732">Signal</keyword>
<dbReference type="RefSeq" id="WP_200191136.1">
    <property type="nucleotide sequence ID" value="NZ_JAENHM010000021.1"/>
</dbReference>
<dbReference type="InterPro" id="IPR051910">
    <property type="entry name" value="ComF/GntX_DNA_util-trans"/>
</dbReference>
<evidence type="ECO:0000259" key="4">
    <source>
        <dbReference type="Pfam" id="PF00156"/>
    </source>
</evidence>
<feature type="signal peptide" evidence="3">
    <location>
        <begin position="1"/>
        <end position="21"/>
    </location>
</feature>
<dbReference type="CDD" id="cd06223">
    <property type="entry name" value="PRTases_typeI"/>
    <property type="match status" value="1"/>
</dbReference>
<feature type="domain" description="Double zinc ribbon" evidence="5">
    <location>
        <begin position="25"/>
        <end position="83"/>
    </location>
</feature>